<comment type="similarity">
    <text evidence="2 8">Belongs to the cytochrome P450 family.</text>
</comment>
<evidence type="ECO:0000313" key="10">
    <source>
        <dbReference type="EMBL" id="CAG2250337.1"/>
    </source>
</evidence>
<dbReference type="OrthoDB" id="2789670at2759"/>
<keyword evidence="6 8" id="KW-0503">Monooxygenase</keyword>
<evidence type="ECO:0000313" key="11">
    <source>
        <dbReference type="Proteomes" id="UP000683360"/>
    </source>
</evidence>
<keyword evidence="3 7" id="KW-0479">Metal-binding</keyword>
<dbReference type="PRINTS" id="PR00463">
    <property type="entry name" value="EP450I"/>
</dbReference>
<dbReference type="GO" id="GO:0005506">
    <property type="term" value="F:iron ion binding"/>
    <property type="evidence" value="ECO:0007669"/>
    <property type="project" value="InterPro"/>
</dbReference>
<evidence type="ECO:0000256" key="3">
    <source>
        <dbReference type="ARBA" id="ARBA00022723"/>
    </source>
</evidence>
<comment type="caution">
    <text evidence="10">The sequence shown here is derived from an EMBL/GenBank/DDBJ whole genome shotgun (WGS) entry which is preliminary data.</text>
</comment>
<keyword evidence="9" id="KW-1133">Transmembrane helix</keyword>
<dbReference type="GO" id="GO:0020037">
    <property type="term" value="F:heme binding"/>
    <property type="evidence" value="ECO:0007669"/>
    <property type="project" value="InterPro"/>
</dbReference>
<keyword evidence="9" id="KW-0472">Membrane</keyword>
<dbReference type="InterPro" id="IPR050182">
    <property type="entry name" value="Cytochrome_P450_fam2"/>
</dbReference>
<gene>
    <name evidence="10" type="ORF">MEDL_62048</name>
</gene>
<dbReference type="Gene3D" id="1.10.630.10">
    <property type="entry name" value="Cytochrome P450"/>
    <property type="match status" value="1"/>
</dbReference>
<dbReference type="EMBL" id="CAJPWZ010003048">
    <property type="protein sequence ID" value="CAG2250337.1"/>
    <property type="molecule type" value="Genomic_DNA"/>
</dbReference>
<evidence type="ECO:0000256" key="7">
    <source>
        <dbReference type="PIRSR" id="PIRSR602401-1"/>
    </source>
</evidence>
<evidence type="ECO:0000256" key="1">
    <source>
        <dbReference type="ARBA" id="ARBA00001971"/>
    </source>
</evidence>
<evidence type="ECO:0000256" key="8">
    <source>
        <dbReference type="RuleBase" id="RU000461"/>
    </source>
</evidence>
<dbReference type="InterPro" id="IPR017972">
    <property type="entry name" value="Cyt_P450_CS"/>
</dbReference>
<organism evidence="10 11">
    <name type="scientific">Mytilus edulis</name>
    <name type="common">Blue mussel</name>
    <dbReference type="NCBI Taxonomy" id="6550"/>
    <lineage>
        <taxon>Eukaryota</taxon>
        <taxon>Metazoa</taxon>
        <taxon>Spiralia</taxon>
        <taxon>Lophotrochozoa</taxon>
        <taxon>Mollusca</taxon>
        <taxon>Bivalvia</taxon>
        <taxon>Autobranchia</taxon>
        <taxon>Pteriomorphia</taxon>
        <taxon>Mytilida</taxon>
        <taxon>Mytiloidea</taxon>
        <taxon>Mytilidae</taxon>
        <taxon>Mytilinae</taxon>
        <taxon>Mytilus</taxon>
    </lineage>
</organism>
<dbReference type="Pfam" id="PF00067">
    <property type="entry name" value="p450"/>
    <property type="match status" value="1"/>
</dbReference>
<evidence type="ECO:0000256" key="6">
    <source>
        <dbReference type="ARBA" id="ARBA00023033"/>
    </source>
</evidence>
<accession>A0A8S3V1E9</accession>
<dbReference type="InterPro" id="IPR036396">
    <property type="entry name" value="Cyt_P450_sf"/>
</dbReference>
<dbReference type="PRINTS" id="PR00385">
    <property type="entry name" value="P450"/>
</dbReference>
<evidence type="ECO:0000256" key="4">
    <source>
        <dbReference type="ARBA" id="ARBA00023002"/>
    </source>
</evidence>
<keyword evidence="5 7" id="KW-0408">Iron</keyword>
<dbReference type="InterPro" id="IPR001128">
    <property type="entry name" value="Cyt_P450"/>
</dbReference>
<evidence type="ECO:0000256" key="9">
    <source>
        <dbReference type="SAM" id="Phobius"/>
    </source>
</evidence>
<dbReference type="PANTHER" id="PTHR24300">
    <property type="entry name" value="CYTOCHROME P450 508A4-RELATED"/>
    <property type="match status" value="1"/>
</dbReference>
<dbReference type="AlphaFoldDB" id="A0A8S3V1E9"/>
<evidence type="ECO:0000256" key="2">
    <source>
        <dbReference type="ARBA" id="ARBA00010617"/>
    </source>
</evidence>
<protein>
    <submittedName>
        <fullName evidence="10">Uncharacterized protein</fullName>
    </submittedName>
</protein>
<proteinExistence type="inferred from homology"/>
<evidence type="ECO:0000256" key="5">
    <source>
        <dbReference type="ARBA" id="ARBA00023004"/>
    </source>
</evidence>
<dbReference type="PROSITE" id="PS00086">
    <property type="entry name" value="CYTOCHROME_P450"/>
    <property type="match status" value="1"/>
</dbReference>
<dbReference type="FunFam" id="1.10.630.10:FF:000036">
    <property type="entry name" value="CYtochrome P450 family"/>
    <property type="match status" value="1"/>
</dbReference>
<keyword evidence="11" id="KW-1185">Reference proteome</keyword>
<keyword evidence="4 8" id="KW-0560">Oxidoreductase</keyword>
<dbReference type="SUPFAM" id="SSF48264">
    <property type="entry name" value="Cytochrome P450"/>
    <property type="match status" value="1"/>
</dbReference>
<keyword evidence="7 8" id="KW-0349">Heme</keyword>
<dbReference type="GO" id="GO:0004497">
    <property type="term" value="F:monooxygenase activity"/>
    <property type="evidence" value="ECO:0007669"/>
    <property type="project" value="UniProtKB-KW"/>
</dbReference>
<dbReference type="GO" id="GO:0016705">
    <property type="term" value="F:oxidoreductase activity, acting on paired donors, with incorporation or reduction of molecular oxygen"/>
    <property type="evidence" value="ECO:0007669"/>
    <property type="project" value="InterPro"/>
</dbReference>
<sequence>MLHQLYTALGMLDLTTVLTFLLVLIVSYIILNYFFTVQRVDIPGPTPWPIVGNLPHIAGARDIGKRLLEFRKTYGDMVFLRFGPQPILVCFGYKLVREVLLVNGEKTKFRPSWMYLIKKLFPKVTGIFFSDGKTWSDGRKFTVVALKDFGVGKKTIDERIHEEVQYLVDEFSKNPQKPVDVLKVFPMATSNIISNIVFGSRFDYDDKDFKEMLYHIYFIFKSATIGAPENFFPIIDKLKPWNTNTQVAGHLAAVRTYMRSRVDKERDSFDPNNIRNFIDLYLEQEGKPDSKISEDFLFQAIVDIYQAGTDTTAVTLAWCMLYMLKYSEVQKKCRDEVMKVIGDGRFPSSKDKVSLPYVMATIHEVQRLAAVAPAATPHATLEDTYIDGKLVPKQTVILCHLMSVLYDPNEWQEPEKFQPERFLGEKGELIKHEAFCPFSMGPRTCIGQQLASNEVFLFFTSFLQRFNFTTVNKDDCVSTDGEQTGVTRQPYPFEMCFKPI</sequence>
<comment type="cofactor">
    <cofactor evidence="1 7">
        <name>heme</name>
        <dbReference type="ChEBI" id="CHEBI:30413"/>
    </cofactor>
</comment>
<keyword evidence="9" id="KW-0812">Transmembrane</keyword>
<feature type="transmembrane region" description="Helical" evidence="9">
    <location>
        <begin position="12"/>
        <end position="35"/>
    </location>
</feature>
<dbReference type="Proteomes" id="UP000683360">
    <property type="component" value="Unassembled WGS sequence"/>
</dbReference>
<reference evidence="10" key="1">
    <citation type="submission" date="2021-03" db="EMBL/GenBank/DDBJ databases">
        <authorList>
            <person name="Bekaert M."/>
        </authorList>
    </citation>
    <scope>NUCLEOTIDE SEQUENCE</scope>
</reference>
<dbReference type="InterPro" id="IPR002401">
    <property type="entry name" value="Cyt_P450_E_grp-I"/>
</dbReference>
<feature type="binding site" description="axial binding residue" evidence="7">
    <location>
        <position position="445"/>
    </location>
    <ligand>
        <name>heme</name>
        <dbReference type="ChEBI" id="CHEBI:30413"/>
    </ligand>
    <ligandPart>
        <name>Fe</name>
        <dbReference type="ChEBI" id="CHEBI:18248"/>
    </ligandPart>
</feature>
<name>A0A8S3V1E9_MYTED</name>